<gene>
    <name evidence="1" type="ORF">SAMN06296036_11859</name>
</gene>
<protein>
    <submittedName>
        <fullName evidence="1">Uncharacterized protein</fullName>
    </submittedName>
</protein>
<dbReference type="RefSeq" id="WP_132322366.1">
    <property type="nucleotide sequence ID" value="NZ_FWZT01000018.1"/>
</dbReference>
<reference evidence="2" key="1">
    <citation type="submission" date="2017-04" db="EMBL/GenBank/DDBJ databases">
        <authorList>
            <person name="Varghese N."/>
            <person name="Submissions S."/>
        </authorList>
    </citation>
    <scope>NUCLEOTIDE SEQUENCE [LARGE SCALE GENOMIC DNA]</scope>
    <source>
        <strain evidence="2">RKEM611</strain>
    </source>
</reference>
<dbReference type="AlphaFoldDB" id="A0A1Y6CIK7"/>
<accession>A0A1Y6CIK7</accession>
<organism evidence="1 2">
    <name type="scientific">Pseudobacteriovorax antillogorgiicola</name>
    <dbReference type="NCBI Taxonomy" id="1513793"/>
    <lineage>
        <taxon>Bacteria</taxon>
        <taxon>Pseudomonadati</taxon>
        <taxon>Bdellovibrionota</taxon>
        <taxon>Oligoflexia</taxon>
        <taxon>Oligoflexales</taxon>
        <taxon>Pseudobacteriovoracaceae</taxon>
        <taxon>Pseudobacteriovorax</taxon>
    </lineage>
</organism>
<proteinExistence type="predicted"/>
<sequence length="1023" mass="114047">MKQVSFTCLAFCLFFMSCNNKKLSNQVSSNELNCGVSNNPAKGIVRLKILGGDQIPLSSEELVVKNANVIGTKGCIEFEDRATNVIISRPSAREGIVLDGQAFGESRNEVSLLSFNDSTPTLNCKKDIVPTGILSVTNLFGLNTANPSALLANVNITKRGSSVSMQDVNLVPIDRIFDIEIEHDGFYDLGIEVYKIYNIGTPALKEQCSLLVDNQVPTVNLDPSIVVDEQSGALLLEPKELIKVTSDDLSEVTIEYCFLEGDDCTFITANEKTIPTPISGSYTLRIKGLDQAGNQSEIVSYRVESSSRSAIQQLKSSSEEAVLAQRSNESLDSVLASLKAFQSYLKLDVTEKLTYEPIVWRALHSGVQNRVPKKVIDSGESFLTSALGNGSLMLGSADSSMKYDYLLYHEDGSNTSFTSDTALDKMCETGVYGVDLDTNILTMIRQDGSFVEYPLSASDVLVQVFNQCRYVITRDNTGFKLIDLTKDNVYLHSDATKLFAIKDNNWSLIKLVEDQWYLQNLSGSNPTQVDLANYELSLVSGSGKSLFAYKGDNLVQLSSKFELLNDFGLEGSRRKRVYLRSGDLFSVVKDNQTLFVDDNGRELAVRYGNDVSRVGVSKRYLAFSLKAEDSIYIYDRTNPKEVLTKISLPSLADLQKIGISDDQIILDFRGRITIFSILDRVAYELHGNKESFQSLNLIESLQSIIFLSCSNKPGFCDLSLNKVHLRTREISKIHLGQIRVKSSGFFSQAKLIDIFESDAGSFAIVPSSDECILVINLENMEPIDRFDLSSFMVEDQFQNIETDGSGQYILVNTDTRFLVHDRFHNKSSSIHKEFLEGRQAKFFNGGVVTYHWDQHARYYELNSTFTQQVGVKPIEELQGVTSFEVSNLGKTLSSVNFEGKILNFDEQMNYVDHLVPERFEGRPQSISFSSDGLSIYLGLDNGYARVDQESGRYDQVGVGNSREYVKFVEEGRSYLAWASQSKLQVVPRDFNQIVQLLCRSVDGLNTDDTDFSSVRDEVCNSVK</sequence>
<dbReference type="Proteomes" id="UP000192907">
    <property type="component" value="Unassembled WGS sequence"/>
</dbReference>
<evidence type="ECO:0000313" key="1">
    <source>
        <dbReference type="EMBL" id="SMF56781.1"/>
    </source>
</evidence>
<dbReference type="SUPFAM" id="SSF82171">
    <property type="entry name" value="DPP6 N-terminal domain-like"/>
    <property type="match status" value="1"/>
</dbReference>
<keyword evidence="2" id="KW-1185">Reference proteome</keyword>
<dbReference type="EMBL" id="FWZT01000018">
    <property type="protein sequence ID" value="SMF56781.1"/>
    <property type="molecule type" value="Genomic_DNA"/>
</dbReference>
<dbReference type="PROSITE" id="PS51257">
    <property type="entry name" value="PROKAR_LIPOPROTEIN"/>
    <property type="match status" value="1"/>
</dbReference>
<evidence type="ECO:0000313" key="2">
    <source>
        <dbReference type="Proteomes" id="UP000192907"/>
    </source>
</evidence>
<name>A0A1Y6CIK7_9BACT</name>